<gene>
    <name evidence="2" type="ORF">DU508_19755</name>
</gene>
<comment type="caution">
    <text evidence="2">The sequence shown here is derived from an EMBL/GenBank/DDBJ whole genome shotgun (WGS) entry which is preliminary data.</text>
</comment>
<evidence type="ECO:0000259" key="1">
    <source>
        <dbReference type="SMART" id="SM00382"/>
    </source>
</evidence>
<evidence type="ECO:0000313" key="3">
    <source>
        <dbReference type="Proteomes" id="UP000253961"/>
    </source>
</evidence>
<reference evidence="2 3" key="1">
    <citation type="submission" date="2018-07" db="EMBL/GenBank/DDBJ databases">
        <title>Pedobacter sp. nov., isolated from soil.</title>
        <authorList>
            <person name="Zhou L.Y."/>
            <person name="Du Z.J."/>
        </authorList>
    </citation>
    <scope>NUCLEOTIDE SEQUENCE [LARGE SCALE GENOMIC DNA]</scope>
    <source>
        <strain evidence="2 3">JDX94</strain>
    </source>
</reference>
<evidence type="ECO:0000313" key="2">
    <source>
        <dbReference type="EMBL" id="RDC54741.1"/>
    </source>
</evidence>
<dbReference type="InterPro" id="IPR027417">
    <property type="entry name" value="P-loop_NTPase"/>
</dbReference>
<dbReference type="GO" id="GO:0005524">
    <property type="term" value="F:ATP binding"/>
    <property type="evidence" value="ECO:0007669"/>
    <property type="project" value="InterPro"/>
</dbReference>
<dbReference type="Proteomes" id="UP000253961">
    <property type="component" value="Unassembled WGS sequence"/>
</dbReference>
<dbReference type="Pfam" id="PF07728">
    <property type="entry name" value="AAA_5"/>
    <property type="match status" value="1"/>
</dbReference>
<protein>
    <submittedName>
        <fullName evidence="2">MoxR family ATPase</fullName>
    </submittedName>
</protein>
<feature type="domain" description="AAA+ ATPase" evidence="1">
    <location>
        <begin position="31"/>
        <end position="231"/>
    </location>
</feature>
<dbReference type="InterPro" id="IPR011704">
    <property type="entry name" value="ATPase_dyneun-rel_AAA"/>
</dbReference>
<accession>A0A369PQ14</accession>
<name>A0A369PQ14_9SPHI</name>
<keyword evidence="3" id="KW-1185">Reference proteome</keyword>
<dbReference type="EMBL" id="QPKV01000010">
    <property type="protein sequence ID" value="RDC54741.1"/>
    <property type="molecule type" value="Genomic_DNA"/>
</dbReference>
<dbReference type="Gene3D" id="3.40.50.300">
    <property type="entry name" value="P-loop containing nucleotide triphosphate hydrolases"/>
    <property type="match status" value="1"/>
</dbReference>
<dbReference type="SMART" id="SM00382">
    <property type="entry name" value="AAA"/>
    <property type="match status" value="1"/>
</dbReference>
<dbReference type="OrthoDB" id="9783370at2"/>
<dbReference type="GO" id="GO:0016887">
    <property type="term" value="F:ATP hydrolysis activity"/>
    <property type="evidence" value="ECO:0007669"/>
    <property type="project" value="InterPro"/>
</dbReference>
<dbReference type="InterPro" id="IPR003593">
    <property type="entry name" value="AAA+_ATPase"/>
</dbReference>
<sequence>MKVIKLTKAQDIGSYQPSESLVSVLEMAISLGRPLLLAGKPGVGKTQFAHWVANQTIEDFNKNVFQFNTKSTSVFADLFYEYDAVSHFRDANINTSLIDREVKTAADYITLTALGFAVFCAKGNNHADDEELSKIIQQSKLKLKIGADDLKSKSVVLIDEIDKAPRDFPNDLLYEIENLSFSIKEINKTIKLNDAEKENVVIILTSNDEKNLPDAFLRRCLFYYIDFPSEAELKAIVAKKLTIDGSKFSQSELDGLNEKISWFFKIYSAKNIDKKPSTSECIDWINYLKEHHLLDKNAKECKDSFSCLIKKKEDLDELNKLFPDLRADI</sequence>
<proteinExistence type="predicted"/>
<dbReference type="AlphaFoldDB" id="A0A369PQ14"/>
<dbReference type="RefSeq" id="WP_115404497.1">
    <property type="nucleotide sequence ID" value="NZ_QPKV01000010.1"/>
</dbReference>
<dbReference type="SUPFAM" id="SSF52540">
    <property type="entry name" value="P-loop containing nucleoside triphosphate hydrolases"/>
    <property type="match status" value="1"/>
</dbReference>
<organism evidence="2 3">
    <name type="scientific">Pedobacter chinensis</name>
    <dbReference type="NCBI Taxonomy" id="2282421"/>
    <lineage>
        <taxon>Bacteria</taxon>
        <taxon>Pseudomonadati</taxon>
        <taxon>Bacteroidota</taxon>
        <taxon>Sphingobacteriia</taxon>
        <taxon>Sphingobacteriales</taxon>
        <taxon>Sphingobacteriaceae</taxon>
        <taxon>Pedobacter</taxon>
    </lineage>
</organism>